<dbReference type="RefSeq" id="WP_186868185.1">
    <property type="nucleotide sequence ID" value="NZ_JACOOL010000001.1"/>
</dbReference>
<gene>
    <name evidence="2" type="ORF">H8S33_01470</name>
</gene>
<dbReference type="CDD" id="cd06325">
    <property type="entry name" value="PBP1_ABC_unchar_transporter"/>
    <property type="match status" value="1"/>
</dbReference>
<name>A0A923RG83_9BACI</name>
<comment type="caution">
    <text evidence="2">The sequence shown here is derived from an EMBL/GenBank/DDBJ whole genome shotgun (WGS) entry which is preliminary data.</text>
</comment>
<proteinExistence type="predicted"/>
<dbReference type="PANTHER" id="PTHR35271">
    <property type="entry name" value="ABC TRANSPORTER, SUBSTRATE-BINDING LIPOPROTEIN-RELATED"/>
    <property type="match status" value="1"/>
</dbReference>
<dbReference type="EMBL" id="JACOOL010000001">
    <property type="protein sequence ID" value="MBC5635483.1"/>
    <property type="molecule type" value="Genomic_DNA"/>
</dbReference>
<dbReference type="Proteomes" id="UP000637359">
    <property type="component" value="Unassembled WGS sequence"/>
</dbReference>
<dbReference type="Pfam" id="PF04392">
    <property type="entry name" value="ABC_sub_bind"/>
    <property type="match status" value="1"/>
</dbReference>
<dbReference type="InterPro" id="IPR028082">
    <property type="entry name" value="Peripla_BP_I"/>
</dbReference>
<feature type="signal peptide" evidence="1">
    <location>
        <begin position="1"/>
        <end position="19"/>
    </location>
</feature>
<reference evidence="2" key="1">
    <citation type="submission" date="2020-08" db="EMBL/GenBank/DDBJ databases">
        <title>Genome public.</title>
        <authorList>
            <person name="Liu C."/>
            <person name="Sun Q."/>
        </authorList>
    </citation>
    <scope>NUCLEOTIDE SEQUENCE</scope>
    <source>
        <strain evidence="2">BX22</strain>
    </source>
</reference>
<organism evidence="2 3">
    <name type="scientific">Ornithinibacillus hominis</name>
    <dbReference type="NCBI Taxonomy" id="2763055"/>
    <lineage>
        <taxon>Bacteria</taxon>
        <taxon>Bacillati</taxon>
        <taxon>Bacillota</taxon>
        <taxon>Bacilli</taxon>
        <taxon>Bacillales</taxon>
        <taxon>Bacillaceae</taxon>
        <taxon>Ornithinibacillus</taxon>
    </lineage>
</organism>
<keyword evidence="3" id="KW-1185">Reference proteome</keyword>
<dbReference type="Gene3D" id="3.40.50.2300">
    <property type="match status" value="2"/>
</dbReference>
<evidence type="ECO:0000256" key="1">
    <source>
        <dbReference type="SAM" id="SignalP"/>
    </source>
</evidence>
<evidence type="ECO:0000313" key="3">
    <source>
        <dbReference type="Proteomes" id="UP000637359"/>
    </source>
</evidence>
<dbReference type="SUPFAM" id="SSF53822">
    <property type="entry name" value="Periplasmic binding protein-like I"/>
    <property type="match status" value="1"/>
</dbReference>
<sequence length="326" mass="34916">MKRGLQLIVLAWISVVVLAACGTSGSGDTYKIGASQIVEHPSLDRAYEGFQAALEEAGLEVEYDFRSAQGDQNNLKPISDGFVADDVDLIFANSTPAALSALEATKDARDIPIVFTSVTDAVESGLVEAMDEPGENITGVTDLHPEAIQETVKFIDQYFPDSTVGLIYNAGESNSVTQINAVQAAGEGTSLNFVERTVANSSEVQQAATSLVNDVDLFYIVTDNTVVSALESVVAVANEQDIPLVVGEPDSLEKGGFATFGIDYYTIGKRAGEMAVEILKDGKSTKDIPAEYPPEIQLFINKDAAEEQGVEWNAEWDATAQFKETQ</sequence>
<feature type="chain" id="PRO_5037932557" evidence="1">
    <location>
        <begin position="20"/>
        <end position="326"/>
    </location>
</feature>
<evidence type="ECO:0000313" key="2">
    <source>
        <dbReference type="EMBL" id="MBC5635483.1"/>
    </source>
</evidence>
<dbReference type="InterPro" id="IPR007487">
    <property type="entry name" value="ABC_transpt-TYRBP-like"/>
</dbReference>
<accession>A0A923RG83</accession>
<protein>
    <submittedName>
        <fullName evidence="2">ABC transporter substrate-binding protein</fullName>
    </submittedName>
</protein>
<dbReference type="PROSITE" id="PS51257">
    <property type="entry name" value="PROKAR_LIPOPROTEIN"/>
    <property type="match status" value="1"/>
</dbReference>
<dbReference type="PANTHER" id="PTHR35271:SF1">
    <property type="entry name" value="ABC TRANSPORTER, SUBSTRATE-BINDING LIPOPROTEIN"/>
    <property type="match status" value="1"/>
</dbReference>
<keyword evidence="1" id="KW-0732">Signal</keyword>
<dbReference type="AlphaFoldDB" id="A0A923RG83"/>